<feature type="transmembrane region" description="Helical" evidence="4">
    <location>
        <begin position="350"/>
        <end position="368"/>
    </location>
</feature>
<evidence type="ECO:0000313" key="7">
    <source>
        <dbReference type="Proteomes" id="UP000494329"/>
    </source>
</evidence>
<dbReference type="InterPro" id="IPR036737">
    <property type="entry name" value="OmpA-like_sf"/>
</dbReference>
<dbReference type="Proteomes" id="UP000494329">
    <property type="component" value="Unassembled WGS sequence"/>
</dbReference>
<dbReference type="PRINTS" id="PR01021">
    <property type="entry name" value="OMPADOMAIN"/>
</dbReference>
<dbReference type="InterPro" id="IPR006665">
    <property type="entry name" value="OmpA-like"/>
</dbReference>
<dbReference type="Gene3D" id="3.30.1330.60">
    <property type="entry name" value="OmpA-like domain"/>
    <property type="match status" value="1"/>
</dbReference>
<proteinExistence type="predicted"/>
<feature type="transmembrane region" description="Helical" evidence="4">
    <location>
        <begin position="47"/>
        <end position="65"/>
    </location>
</feature>
<feature type="domain" description="OmpA-like" evidence="5">
    <location>
        <begin position="450"/>
        <end position="568"/>
    </location>
</feature>
<evidence type="ECO:0000313" key="6">
    <source>
        <dbReference type="EMBL" id="CAB3751520.1"/>
    </source>
</evidence>
<feature type="transmembrane region" description="Helical" evidence="4">
    <location>
        <begin position="20"/>
        <end position="41"/>
    </location>
</feature>
<organism evidence="6 7">
    <name type="scientific">Paraburkholderia solisilvae</name>
    <dbReference type="NCBI Taxonomy" id="624376"/>
    <lineage>
        <taxon>Bacteria</taxon>
        <taxon>Pseudomonadati</taxon>
        <taxon>Pseudomonadota</taxon>
        <taxon>Betaproteobacteria</taxon>
        <taxon>Burkholderiales</taxon>
        <taxon>Burkholderiaceae</taxon>
        <taxon>Paraburkholderia</taxon>
    </lineage>
</organism>
<dbReference type="CDD" id="cd07185">
    <property type="entry name" value="OmpA_C-like"/>
    <property type="match status" value="1"/>
</dbReference>
<protein>
    <submittedName>
        <fullName evidence="6">Outer membrane protein A</fullName>
    </submittedName>
</protein>
<keyword evidence="7" id="KW-1185">Reference proteome</keyword>
<dbReference type="PANTHER" id="PTHR30329:SF20">
    <property type="entry name" value="EXPORTED PROTEIN"/>
    <property type="match status" value="1"/>
</dbReference>
<accession>A0A6J5DB78</accession>
<comment type="subcellular location">
    <subcellularLocation>
        <location evidence="1">Cell outer membrane</location>
    </subcellularLocation>
</comment>
<evidence type="ECO:0000256" key="4">
    <source>
        <dbReference type="SAM" id="Phobius"/>
    </source>
</evidence>
<dbReference type="RefSeq" id="WP_175110054.1">
    <property type="nucleotide sequence ID" value="NZ_CADIKF010000007.1"/>
</dbReference>
<dbReference type="AlphaFoldDB" id="A0A6J5DB78"/>
<evidence type="ECO:0000256" key="1">
    <source>
        <dbReference type="ARBA" id="ARBA00004442"/>
    </source>
</evidence>
<keyword evidence="4" id="KW-1133">Transmembrane helix</keyword>
<evidence type="ECO:0000259" key="5">
    <source>
        <dbReference type="PROSITE" id="PS51123"/>
    </source>
</evidence>
<evidence type="ECO:0000256" key="2">
    <source>
        <dbReference type="ARBA" id="ARBA00023136"/>
    </source>
</evidence>
<dbReference type="EMBL" id="CADIKF010000007">
    <property type="protein sequence ID" value="CAB3751520.1"/>
    <property type="molecule type" value="Genomic_DNA"/>
</dbReference>
<dbReference type="GO" id="GO:0009279">
    <property type="term" value="C:cell outer membrane"/>
    <property type="evidence" value="ECO:0007669"/>
    <property type="project" value="UniProtKB-SubCell"/>
</dbReference>
<name>A0A6J5DB78_9BURK</name>
<gene>
    <name evidence="6" type="primary">ompA_1</name>
    <name evidence="6" type="ORF">LMG29739_01306</name>
</gene>
<dbReference type="PANTHER" id="PTHR30329">
    <property type="entry name" value="STATOR ELEMENT OF FLAGELLAR MOTOR COMPLEX"/>
    <property type="match status" value="1"/>
</dbReference>
<keyword evidence="2 3" id="KW-0472">Membrane</keyword>
<reference evidence="6 7" key="1">
    <citation type="submission" date="2020-04" db="EMBL/GenBank/DDBJ databases">
        <authorList>
            <person name="De Canck E."/>
        </authorList>
    </citation>
    <scope>NUCLEOTIDE SEQUENCE [LARGE SCALE GENOMIC DNA]</scope>
    <source>
        <strain evidence="6 7">LMG 29739</strain>
    </source>
</reference>
<dbReference type="InterPro" id="IPR006664">
    <property type="entry name" value="OMP_bac"/>
</dbReference>
<dbReference type="Pfam" id="PF00691">
    <property type="entry name" value="OmpA"/>
    <property type="match status" value="1"/>
</dbReference>
<dbReference type="SUPFAM" id="SSF103088">
    <property type="entry name" value="OmpA-like"/>
    <property type="match status" value="1"/>
</dbReference>
<dbReference type="PROSITE" id="PS51123">
    <property type="entry name" value="OMPA_2"/>
    <property type="match status" value="1"/>
</dbReference>
<keyword evidence="4" id="KW-0812">Transmembrane</keyword>
<sequence length="580" mass="62456">MSAESASASAPVHGGYRSGFPYRTLVAFATILAVFVVLAVAPVGKGLAWSLAGAVLAIGAAWIALRTYSLHHRMEQDTVVLAALTRGMAALPESLRTRMPVVLVTGDGLDAIFNRGADNERLAHVGDGAIWLRVDDPQRLSQFSVAVRRWRDGRVPDGVVLTVAPALYPDDDVLTQRMRVTRQALSDASRMLGTRLPAYIAVYQRLTASSRDADHSPAWFGVSSAVPVTSASRFESVIQRAEGLARSPDADRSVAWRAASLSALVDWTQRAIVGPLSDRLQPAAPCSLYGVGWVDCGPADQNRSAWGAALQARTQLTPPSFNASPAPWPLPQALIQALPRRLWNSPRVRALAYALFMVGCAAAVAFWFSGQNNRTELTQVGAHLGRFWMIPPTHDAARLDALNALVTDRDRLQEYQRSGVPLRLSFGMYRAIALLPALNHAIASYQPPPARPAVVTLDSMSLFDSGRAQLKPGSTRAMVGALELIKAHPDKRILVAGYTDNVGNPDSNLRLSVARAGAVRDWLVEVSGLPVTRFAIQGYGQTRPVAANDNPDGRAKNRRVEITLVPDVPHVPDGTDDPGG</sequence>
<dbReference type="InterPro" id="IPR050330">
    <property type="entry name" value="Bact_OuterMem_StrucFunc"/>
</dbReference>
<evidence type="ECO:0000256" key="3">
    <source>
        <dbReference type="PROSITE-ProRule" id="PRU00473"/>
    </source>
</evidence>